<dbReference type="SUPFAM" id="SSF50729">
    <property type="entry name" value="PH domain-like"/>
    <property type="match status" value="1"/>
</dbReference>
<dbReference type="Proteomes" id="UP000050741">
    <property type="component" value="Unassembled WGS sequence"/>
</dbReference>
<evidence type="ECO:0000256" key="1">
    <source>
        <dbReference type="SAM" id="MobiDB-lite"/>
    </source>
</evidence>
<dbReference type="InterPro" id="IPR044852">
    <property type="entry name" value="WBP2-like"/>
</dbReference>
<protein>
    <submittedName>
        <fullName evidence="3">GRAM domain-containing protein</fullName>
    </submittedName>
</protein>
<proteinExistence type="predicted"/>
<feature type="compositionally biased region" description="Low complexity" evidence="1">
    <location>
        <begin position="97"/>
        <end position="113"/>
    </location>
</feature>
<reference evidence="2" key="2">
    <citation type="submission" date="2014-05" db="EMBL/GenBank/DDBJ databases">
        <title>The genome and life-stage specific transcriptomes of Globodera pallida elucidate key aspects of plant parasitism by a cyst nematode.</title>
        <authorList>
            <person name="Cotton J.A."/>
            <person name="Lilley C.J."/>
            <person name="Jones L.M."/>
            <person name="Kikuchi T."/>
            <person name="Reid A.J."/>
            <person name="Thorpe P."/>
            <person name="Tsai I.J."/>
            <person name="Beasley H."/>
            <person name="Blok V."/>
            <person name="Cock P.J.A."/>
            <person name="Van den Akker S.E."/>
            <person name="Holroyd N."/>
            <person name="Hunt M."/>
            <person name="Mantelin S."/>
            <person name="Naghra H."/>
            <person name="Pain A."/>
            <person name="Palomares-Rius J.E."/>
            <person name="Zarowiecki M."/>
            <person name="Berriman M."/>
            <person name="Jones J.T."/>
            <person name="Urwin P.E."/>
        </authorList>
    </citation>
    <scope>NUCLEOTIDE SEQUENCE [LARGE SCALE GENOMIC DNA]</scope>
    <source>
        <strain evidence="2">Lindley</strain>
    </source>
</reference>
<dbReference type="PANTHER" id="PTHR31606">
    <property type="entry name" value="WW DOMAIN BINDING PROTEIN 2, ISOFORM E"/>
    <property type="match status" value="1"/>
</dbReference>
<dbReference type="PANTHER" id="PTHR31606:SF1">
    <property type="entry name" value="WW DOMAIN BINDING PROTEIN 2, ISOFORM E"/>
    <property type="match status" value="1"/>
</dbReference>
<name>A0A183BKQ3_GLOPA</name>
<sequence>MPFGCLRNVKLEQPIFGANYLAGELIAQPEGNWEGQSNWKLTFNRGGCIDFGQALLKTSDMAESVFMYEQPPPYAGIGPVAGPNPAPYPTSPPSGYPPQQIQIGQQPQSYSSPSAPPAYYPSAHGDGCSSNNMAPYPAAPLPSYNQATAMPQKPKVE</sequence>
<dbReference type="GO" id="GO:0005634">
    <property type="term" value="C:nucleus"/>
    <property type="evidence" value="ECO:0007669"/>
    <property type="project" value="TreeGrafter"/>
</dbReference>
<dbReference type="GO" id="GO:0003713">
    <property type="term" value="F:transcription coactivator activity"/>
    <property type="evidence" value="ECO:0007669"/>
    <property type="project" value="InterPro"/>
</dbReference>
<evidence type="ECO:0000313" key="2">
    <source>
        <dbReference type="Proteomes" id="UP000050741"/>
    </source>
</evidence>
<dbReference type="WBParaSite" id="GPLIN_000118400">
    <property type="protein sequence ID" value="GPLIN_000118400"/>
    <property type="gene ID" value="GPLIN_000118400"/>
</dbReference>
<feature type="region of interest" description="Disordered" evidence="1">
    <location>
        <begin position="76"/>
        <end position="157"/>
    </location>
</feature>
<dbReference type="AlphaFoldDB" id="A0A183BKQ3"/>
<dbReference type="CDD" id="cd13214">
    <property type="entry name" value="PH-GRAM_WBP2"/>
    <property type="match status" value="1"/>
</dbReference>
<evidence type="ECO:0000313" key="3">
    <source>
        <dbReference type="WBParaSite" id="GPLIN_000118400"/>
    </source>
</evidence>
<keyword evidence="2" id="KW-1185">Reference proteome</keyword>
<reference evidence="2" key="1">
    <citation type="submission" date="2013-12" db="EMBL/GenBank/DDBJ databases">
        <authorList>
            <person name="Aslett M."/>
        </authorList>
    </citation>
    <scope>NUCLEOTIDE SEQUENCE [LARGE SCALE GENOMIC DNA]</scope>
    <source>
        <strain evidence="2">Lindley</strain>
    </source>
</reference>
<accession>A0A183BKQ3</accession>
<organism evidence="2 3">
    <name type="scientific">Globodera pallida</name>
    <name type="common">Potato cyst nematode worm</name>
    <name type="synonym">Heterodera pallida</name>
    <dbReference type="NCBI Taxonomy" id="36090"/>
    <lineage>
        <taxon>Eukaryota</taxon>
        <taxon>Metazoa</taxon>
        <taxon>Ecdysozoa</taxon>
        <taxon>Nematoda</taxon>
        <taxon>Chromadorea</taxon>
        <taxon>Rhabditida</taxon>
        <taxon>Tylenchina</taxon>
        <taxon>Tylenchomorpha</taxon>
        <taxon>Tylenchoidea</taxon>
        <taxon>Heteroderidae</taxon>
        <taxon>Heteroderinae</taxon>
        <taxon>Globodera</taxon>
    </lineage>
</organism>
<dbReference type="GO" id="GO:0031490">
    <property type="term" value="F:chromatin DNA binding"/>
    <property type="evidence" value="ECO:0007669"/>
    <property type="project" value="TreeGrafter"/>
</dbReference>
<reference evidence="3" key="3">
    <citation type="submission" date="2016-06" db="UniProtKB">
        <authorList>
            <consortium name="WormBaseParasite"/>
        </authorList>
    </citation>
    <scope>IDENTIFICATION</scope>
</reference>
<feature type="compositionally biased region" description="Pro residues" evidence="1">
    <location>
        <begin position="82"/>
        <end position="96"/>
    </location>
</feature>